<comment type="similarity">
    <text evidence="1">Belongs to the bacterial ribosomal protein bS1 family.</text>
</comment>
<dbReference type="CDD" id="cd04465">
    <property type="entry name" value="S1_RPS1_repeat_ec2_hs2"/>
    <property type="match status" value="1"/>
</dbReference>
<evidence type="ECO:0000256" key="1">
    <source>
        <dbReference type="ARBA" id="ARBA00006767"/>
    </source>
</evidence>
<dbReference type="SUPFAM" id="SSF50249">
    <property type="entry name" value="Nucleic acid-binding proteins"/>
    <property type="match status" value="4"/>
</dbReference>
<feature type="domain" description="S1 motif" evidence="4">
    <location>
        <begin position="201"/>
        <end position="269"/>
    </location>
</feature>
<dbReference type="PRINTS" id="PR00681">
    <property type="entry name" value="RIBOSOMALS1"/>
</dbReference>
<evidence type="ECO:0000313" key="5">
    <source>
        <dbReference type="EMBL" id="MBP2033908.1"/>
    </source>
</evidence>
<protein>
    <submittedName>
        <fullName evidence="5">Small subunit ribosomal protein S1</fullName>
    </submittedName>
</protein>
<keyword evidence="6" id="KW-1185">Reference proteome</keyword>
<dbReference type="PANTHER" id="PTHR10724:SF7">
    <property type="entry name" value="SMALL RIBOSOMAL SUBUNIT PROTEIN BS1C"/>
    <property type="match status" value="1"/>
</dbReference>
<dbReference type="InterPro" id="IPR050437">
    <property type="entry name" value="Ribos_protein_bS1-like"/>
</dbReference>
<evidence type="ECO:0000256" key="2">
    <source>
        <dbReference type="ARBA" id="ARBA00022980"/>
    </source>
</evidence>
<feature type="domain" description="S1 motif" evidence="4">
    <location>
        <begin position="114"/>
        <end position="180"/>
    </location>
</feature>
<dbReference type="EMBL" id="JAGGLM010000025">
    <property type="protein sequence ID" value="MBP2033908.1"/>
    <property type="molecule type" value="Genomic_DNA"/>
</dbReference>
<dbReference type="SMART" id="SM00316">
    <property type="entry name" value="S1"/>
    <property type="match status" value="4"/>
</dbReference>
<dbReference type="GO" id="GO:0005840">
    <property type="term" value="C:ribosome"/>
    <property type="evidence" value="ECO:0007669"/>
    <property type="project" value="UniProtKB-KW"/>
</dbReference>
<keyword evidence="2 5" id="KW-0689">Ribosomal protein</keyword>
<accession>A0ABS4KV75</accession>
<dbReference type="InterPro" id="IPR012340">
    <property type="entry name" value="NA-bd_OB-fold"/>
</dbReference>
<dbReference type="PANTHER" id="PTHR10724">
    <property type="entry name" value="30S RIBOSOMAL PROTEIN S1"/>
    <property type="match status" value="1"/>
</dbReference>
<name>A0ABS4KV75_9CLOT</name>
<evidence type="ECO:0000256" key="3">
    <source>
        <dbReference type="ARBA" id="ARBA00023274"/>
    </source>
</evidence>
<dbReference type="Pfam" id="PF00575">
    <property type="entry name" value="S1"/>
    <property type="match status" value="4"/>
</dbReference>
<dbReference type="CDD" id="cd05687">
    <property type="entry name" value="S1_RPS1_repeat_ec1_hs1"/>
    <property type="match status" value="1"/>
</dbReference>
<evidence type="ECO:0000313" key="6">
    <source>
        <dbReference type="Proteomes" id="UP001519307"/>
    </source>
</evidence>
<dbReference type="NCBIfam" id="NF005208">
    <property type="entry name" value="PRK06676.1"/>
    <property type="match status" value="1"/>
</dbReference>
<proteinExistence type="inferred from homology"/>
<dbReference type="InterPro" id="IPR003029">
    <property type="entry name" value="S1_domain"/>
</dbReference>
<organism evidence="5 6">
    <name type="scientific">Clostridium algifaecis</name>
    <dbReference type="NCBI Taxonomy" id="1472040"/>
    <lineage>
        <taxon>Bacteria</taxon>
        <taxon>Bacillati</taxon>
        <taxon>Bacillota</taxon>
        <taxon>Clostridia</taxon>
        <taxon>Eubacteriales</taxon>
        <taxon>Clostridiaceae</taxon>
        <taxon>Clostridium</taxon>
    </lineage>
</organism>
<sequence length="387" mass="43811">MEHDNELNLMQDVIDDIDSSMTNVKVGDVVKGKVISITDKEIIVNIGYITDGIVKKSEITKACNLNIKDIFEINDEIDVYVLKMRDEDGNVLLSKIEADKILRWNKLKSNFENGTYIKVTVNEIVKGGVIAYLNDIRAFIPASQLSAKYVDDLKEFVGKDLEVKIIEFDEEKNRVILSRKEVEKIEIERKRKKFLNIIKAGQKVKGKVDKLTKFGAFVDLGGIDGLIHISELSWNRVKNPGDVVSVGDEVEVYVLNVDREKSKVSLSLKDVQDNPWDEIDKKYSIGDIVRGKVVKLIDIGAFVQIEYGIEGLVHISEMSNENIAKPTDVVKIGDAVSVKILNIDKNRKRLSLSIKDAAGNLEEDYNKYTDKEEGFSLREIFRNMDIK</sequence>
<dbReference type="PROSITE" id="PS50126">
    <property type="entry name" value="S1"/>
    <property type="match status" value="4"/>
</dbReference>
<evidence type="ECO:0000259" key="4">
    <source>
        <dbReference type="PROSITE" id="PS50126"/>
    </source>
</evidence>
<dbReference type="CDD" id="cd05688">
    <property type="entry name" value="S1_RPS1_repeat_ec3"/>
    <property type="match status" value="1"/>
</dbReference>
<comment type="caution">
    <text evidence="5">The sequence shown here is derived from an EMBL/GenBank/DDBJ whole genome shotgun (WGS) entry which is preliminary data.</text>
</comment>
<dbReference type="InterPro" id="IPR035104">
    <property type="entry name" value="Ribosomal_protein_S1-like"/>
</dbReference>
<dbReference type="Gene3D" id="2.40.50.140">
    <property type="entry name" value="Nucleic acid-binding proteins"/>
    <property type="match status" value="4"/>
</dbReference>
<keyword evidence="3" id="KW-0687">Ribonucleoprotein</keyword>
<gene>
    <name evidence="5" type="ORF">J2Z42_002621</name>
</gene>
<feature type="domain" description="S1 motif" evidence="4">
    <location>
        <begin position="286"/>
        <end position="355"/>
    </location>
</feature>
<feature type="domain" description="S1 motif" evidence="4">
    <location>
        <begin position="27"/>
        <end position="96"/>
    </location>
</feature>
<reference evidence="5 6" key="1">
    <citation type="submission" date="2021-03" db="EMBL/GenBank/DDBJ databases">
        <title>Genomic Encyclopedia of Type Strains, Phase IV (KMG-IV): sequencing the most valuable type-strain genomes for metagenomic binning, comparative biology and taxonomic classification.</title>
        <authorList>
            <person name="Goeker M."/>
        </authorList>
    </citation>
    <scope>NUCLEOTIDE SEQUENCE [LARGE SCALE GENOMIC DNA]</scope>
    <source>
        <strain evidence="5 6">DSM 28783</strain>
    </source>
</reference>
<dbReference type="Proteomes" id="UP001519307">
    <property type="component" value="Unassembled WGS sequence"/>
</dbReference>
<dbReference type="RefSeq" id="WP_209703151.1">
    <property type="nucleotide sequence ID" value="NZ_JAGGLM010000025.1"/>
</dbReference>